<dbReference type="EMBL" id="CAACVG010000959">
    <property type="protein sequence ID" value="VEN34755.1"/>
    <property type="molecule type" value="Genomic_DNA"/>
</dbReference>
<keyword evidence="1" id="KW-0812">Transmembrane</keyword>
<feature type="signal peptide" evidence="2">
    <location>
        <begin position="1"/>
        <end position="15"/>
    </location>
</feature>
<name>A0A653BIF2_CALMS</name>
<feature type="non-terminal residue" evidence="3">
    <location>
        <position position="66"/>
    </location>
</feature>
<evidence type="ECO:0000256" key="2">
    <source>
        <dbReference type="SAM" id="SignalP"/>
    </source>
</evidence>
<dbReference type="AlphaFoldDB" id="A0A653BIF2"/>
<evidence type="ECO:0000256" key="1">
    <source>
        <dbReference type="SAM" id="Phobius"/>
    </source>
</evidence>
<protein>
    <recommendedName>
        <fullName evidence="5">G-protein coupled receptors family 1 profile domain-containing protein</fullName>
    </recommendedName>
</protein>
<evidence type="ECO:0008006" key="5">
    <source>
        <dbReference type="Google" id="ProtNLM"/>
    </source>
</evidence>
<feature type="chain" id="PRO_5024838576" description="G-protein coupled receptors family 1 profile domain-containing protein" evidence="2">
    <location>
        <begin position="16"/>
        <end position="66"/>
    </location>
</feature>
<organism evidence="3 4">
    <name type="scientific">Callosobruchus maculatus</name>
    <name type="common">Southern cowpea weevil</name>
    <name type="synonym">Pulse bruchid</name>
    <dbReference type="NCBI Taxonomy" id="64391"/>
    <lineage>
        <taxon>Eukaryota</taxon>
        <taxon>Metazoa</taxon>
        <taxon>Ecdysozoa</taxon>
        <taxon>Arthropoda</taxon>
        <taxon>Hexapoda</taxon>
        <taxon>Insecta</taxon>
        <taxon>Pterygota</taxon>
        <taxon>Neoptera</taxon>
        <taxon>Endopterygota</taxon>
        <taxon>Coleoptera</taxon>
        <taxon>Polyphaga</taxon>
        <taxon>Cucujiformia</taxon>
        <taxon>Chrysomeloidea</taxon>
        <taxon>Chrysomelidae</taxon>
        <taxon>Bruchinae</taxon>
        <taxon>Bruchini</taxon>
        <taxon>Callosobruchus</taxon>
    </lineage>
</organism>
<evidence type="ECO:0000313" key="3">
    <source>
        <dbReference type="EMBL" id="VEN34755.1"/>
    </source>
</evidence>
<evidence type="ECO:0000313" key="4">
    <source>
        <dbReference type="Proteomes" id="UP000410492"/>
    </source>
</evidence>
<proteinExistence type="predicted"/>
<accession>A0A653BIF2</accession>
<keyword evidence="4" id="KW-1185">Reference proteome</keyword>
<keyword evidence="1" id="KW-0472">Membrane</keyword>
<dbReference type="Proteomes" id="UP000410492">
    <property type="component" value="Unassembled WGS sequence"/>
</dbReference>
<keyword evidence="1" id="KW-1133">Transmembrane helix</keyword>
<feature type="transmembrane region" description="Helical" evidence="1">
    <location>
        <begin position="6"/>
        <end position="23"/>
    </location>
</feature>
<keyword evidence="2" id="KW-0732">Signal</keyword>
<reference evidence="3 4" key="1">
    <citation type="submission" date="2019-01" db="EMBL/GenBank/DDBJ databases">
        <authorList>
            <person name="Sayadi A."/>
        </authorList>
    </citation>
    <scope>NUCLEOTIDE SEQUENCE [LARGE SCALE GENOMIC DNA]</scope>
</reference>
<gene>
    <name evidence="3" type="ORF">CALMAC_LOCUS846</name>
</gene>
<sequence>MVVLHLVLRILVAAALNLHKYLMHSRKYSTRCLWYRLLRSLDSCSAYALLLFSGAILGTALLIRSQ</sequence>
<feature type="transmembrane region" description="Helical" evidence="1">
    <location>
        <begin position="44"/>
        <end position="63"/>
    </location>
</feature>